<dbReference type="AlphaFoldDB" id="A0A5B2TIY0"/>
<dbReference type="GO" id="GO:0005829">
    <property type="term" value="C:cytosol"/>
    <property type="evidence" value="ECO:0007669"/>
    <property type="project" value="TreeGrafter"/>
</dbReference>
<comment type="function">
    <text evidence="3">Required for maturation of 30S ribosomal subunits.</text>
</comment>
<evidence type="ECO:0000256" key="2">
    <source>
        <dbReference type="ARBA" id="ARBA00022517"/>
    </source>
</evidence>
<reference evidence="7 8" key="1">
    <citation type="journal article" date="2015" name="Int. J. Syst. Evol. Microbiol.">
        <title>Roseomonas oryzae sp. nov., isolated from paddy rhizosphere soil.</title>
        <authorList>
            <person name="Ramaprasad E.V."/>
            <person name="Sasikala Ch."/>
            <person name="Ramana Ch.V."/>
        </authorList>
    </citation>
    <scope>NUCLEOTIDE SEQUENCE [LARGE SCALE GENOMIC DNA]</scope>
    <source>
        <strain evidence="7 8">KCTC 42542</strain>
    </source>
</reference>
<dbReference type="Proteomes" id="UP000322110">
    <property type="component" value="Unassembled WGS sequence"/>
</dbReference>
<feature type="domain" description="Ribosome maturation factor RimP N-terminal" evidence="5">
    <location>
        <begin position="41"/>
        <end position="113"/>
    </location>
</feature>
<dbReference type="Pfam" id="PF17384">
    <property type="entry name" value="DUF150_C"/>
    <property type="match status" value="1"/>
</dbReference>
<dbReference type="OrthoDB" id="9805006at2"/>
<name>A0A5B2TIY0_9PROT</name>
<comment type="caution">
    <text evidence="7">The sequence shown here is derived from an EMBL/GenBank/DDBJ whole genome shotgun (WGS) entry which is preliminary data.</text>
</comment>
<dbReference type="EMBL" id="VUKA01000002">
    <property type="protein sequence ID" value="KAA2214139.1"/>
    <property type="molecule type" value="Genomic_DNA"/>
</dbReference>
<evidence type="ECO:0000259" key="6">
    <source>
        <dbReference type="Pfam" id="PF17384"/>
    </source>
</evidence>
<dbReference type="Pfam" id="PF02576">
    <property type="entry name" value="RimP_N"/>
    <property type="match status" value="1"/>
</dbReference>
<dbReference type="Gene3D" id="3.30.300.70">
    <property type="entry name" value="RimP-like superfamily, N-terminal"/>
    <property type="match status" value="1"/>
</dbReference>
<dbReference type="HAMAP" id="MF_01077">
    <property type="entry name" value="RimP"/>
    <property type="match status" value="1"/>
</dbReference>
<feature type="region of interest" description="Disordered" evidence="4">
    <location>
        <begin position="190"/>
        <end position="218"/>
    </location>
</feature>
<dbReference type="InterPro" id="IPR028998">
    <property type="entry name" value="RimP_C"/>
</dbReference>
<evidence type="ECO:0000259" key="5">
    <source>
        <dbReference type="Pfam" id="PF02576"/>
    </source>
</evidence>
<comment type="subcellular location">
    <subcellularLocation>
        <location evidence="3">Cytoplasm</location>
    </subcellularLocation>
</comment>
<sequence length="218" mass="23171">MTGTTSSLHSQGGGLSGPPFLFLEDDSPQHEGLEARIAAAIEPTLSAMGYEIVRVLIQGKQTPTVQIMADRTDGIPVGVADCTRISHAAGAVLDVDDPFTGEWNLEVSSPGIDRPLTRTKDWLRFAGHVATAEMSIPFEGRRRFRGIILGADEATVRLRLDDGADVALPRPDMRRAKLVLTDELIAATAADAARARAENPGAAPDSDGGEEPPPAKRN</sequence>
<keyword evidence="2 3" id="KW-0690">Ribosome biogenesis</keyword>
<keyword evidence="1 3" id="KW-0963">Cytoplasm</keyword>
<dbReference type="InterPro" id="IPR028989">
    <property type="entry name" value="RimP_N"/>
</dbReference>
<dbReference type="GO" id="GO:0000028">
    <property type="term" value="P:ribosomal small subunit assembly"/>
    <property type="evidence" value="ECO:0007669"/>
    <property type="project" value="TreeGrafter"/>
</dbReference>
<dbReference type="InterPro" id="IPR003728">
    <property type="entry name" value="Ribosome_maturation_RimP"/>
</dbReference>
<dbReference type="NCBIfam" id="NF000932">
    <property type="entry name" value="PRK00092.2-5"/>
    <property type="match status" value="1"/>
</dbReference>
<comment type="similarity">
    <text evidence="3">Belongs to the RimP family.</text>
</comment>
<dbReference type="CDD" id="cd01734">
    <property type="entry name" value="YlxS_C"/>
    <property type="match status" value="1"/>
</dbReference>
<feature type="compositionally biased region" description="Low complexity" evidence="4">
    <location>
        <begin position="1"/>
        <end position="10"/>
    </location>
</feature>
<protein>
    <recommendedName>
        <fullName evidence="3">Ribosome maturation factor RimP</fullName>
    </recommendedName>
</protein>
<evidence type="ECO:0000256" key="1">
    <source>
        <dbReference type="ARBA" id="ARBA00022490"/>
    </source>
</evidence>
<evidence type="ECO:0000256" key="3">
    <source>
        <dbReference type="HAMAP-Rule" id="MF_01077"/>
    </source>
</evidence>
<feature type="compositionally biased region" description="Low complexity" evidence="4">
    <location>
        <begin position="190"/>
        <end position="203"/>
    </location>
</feature>
<evidence type="ECO:0000313" key="8">
    <source>
        <dbReference type="Proteomes" id="UP000322110"/>
    </source>
</evidence>
<gene>
    <name evidence="3 7" type="primary">rimP</name>
    <name evidence="7" type="ORF">F0Q34_07560</name>
</gene>
<dbReference type="RefSeq" id="WP_149811793.1">
    <property type="nucleotide sequence ID" value="NZ_VUKA01000002.1"/>
</dbReference>
<dbReference type="PANTHER" id="PTHR33867">
    <property type="entry name" value="RIBOSOME MATURATION FACTOR RIMP"/>
    <property type="match status" value="1"/>
</dbReference>
<keyword evidence="8" id="KW-1185">Reference proteome</keyword>
<accession>A0A5B2TIY0</accession>
<evidence type="ECO:0000256" key="4">
    <source>
        <dbReference type="SAM" id="MobiDB-lite"/>
    </source>
</evidence>
<dbReference type="InterPro" id="IPR035956">
    <property type="entry name" value="RimP_N_sf"/>
</dbReference>
<dbReference type="SUPFAM" id="SSF74942">
    <property type="entry name" value="YhbC-like, C-terminal domain"/>
    <property type="match status" value="1"/>
</dbReference>
<feature type="region of interest" description="Disordered" evidence="4">
    <location>
        <begin position="1"/>
        <end position="26"/>
    </location>
</feature>
<organism evidence="7 8">
    <name type="scientific">Teichococcus oryzae</name>
    <dbReference type="NCBI Taxonomy" id="1608942"/>
    <lineage>
        <taxon>Bacteria</taxon>
        <taxon>Pseudomonadati</taxon>
        <taxon>Pseudomonadota</taxon>
        <taxon>Alphaproteobacteria</taxon>
        <taxon>Acetobacterales</taxon>
        <taxon>Roseomonadaceae</taxon>
        <taxon>Roseomonas</taxon>
    </lineage>
</organism>
<proteinExistence type="inferred from homology"/>
<evidence type="ECO:0000313" key="7">
    <source>
        <dbReference type="EMBL" id="KAA2214139.1"/>
    </source>
</evidence>
<dbReference type="SUPFAM" id="SSF75420">
    <property type="entry name" value="YhbC-like, N-terminal domain"/>
    <property type="match status" value="1"/>
</dbReference>
<dbReference type="InterPro" id="IPR036847">
    <property type="entry name" value="RimP_C_sf"/>
</dbReference>
<dbReference type="PANTHER" id="PTHR33867:SF1">
    <property type="entry name" value="RIBOSOME MATURATION FACTOR RIMP"/>
    <property type="match status" value="1"/>
</dbReference>
<feature type="domain" description="Ribosome maturation factor RimP C-terminal" evidence="6">
    <location>
        <begin position="116"/>
        <end position="181"/>
    </location>
</feature>
<dbReference type="GO" id="GO:0006412">
    <property type="term" value="P:translation"/>
    <property type="evidence" value="ECO:0007669"/>
    <property type="project" value="TreeGrafter"/>
</dbReference>